<sequence length="80" mass="9009">MRDILSYGFFVLLATFNVGRSWEHGEFLWAAGFLGIAVVTGLALVMRLWVLDQELHNLRGLIGEDLKKKQDDVPNVVNPP</sequence>
<keyword evidence="1" id="KW-0812">Transmembrane</keyword>
<gene>
    <name evidence="2" type="ORF">UY76_C0015G0010</name>
</gene>
<reference evidence="2 3" key="1">
    <citation type="journal article" date="2015" name="Nature">
        <title>rRNA introns, odd ribosomes, and small enigmatic genomes across a large radiation of phyla.</title>
        <authorList>
            <person name="Brown C.T."/>
            <person name="Hug L.A."/>
            <person name="Thomas B.C."/>
            <person name="Sharon I."/>
            <person name="Castelle C.J."/>
            <person name="Singh A."/>
            <person name="Wilkins M.J."/>
            <person name="Williams K.H."/>
            <person name="Banfield J.F."/>
        </authorList>
    </citation>
    <scope>NUCLEOTIDE SEQUENCE [LARGE SCALE GENOMIC DNA]</scope>
</reference>
<dbReference type="Proteomes" id="UP000034054">
    <property type="component" value="Unassembled WGS sequence"/>
</dbReference>
<keyword evidence="1" id="KW-1133">Transmembrane helix</keyword>
<organism evidence="2 3">
    <name type="scientific">Candidatus Uhrbacteria bacterium GW2011_GWA2_52_8d</name>
    <dbReference type="NCBI Taxonomy" id="1618979"/>
    <lineage>
        <taxon>Bacteria</taxon>
        <taxon>Candidatus Uhriibacteriota</taxon>
    </lineage>
</organism>
<dbReference type="EMBL" id="LCRH01000015">
    <property type="protein sequence ID" value="KKW32869.1"/>
    <property type="molecule type" value="Genomic_DNA"/>
</dbReference>
<name>A0A0G2AJT9_9BACT</name>
<protein>
    <submittedName>
        <fullName evidence="2">Uncharacterized protein</fullName>
    </submittedName>
</protein>
<evidence type="ECO:0000313" key="3">
    <source>
        <dbReference type="Proteomes" id="UP000034054"/>
    </source>
</evidence>
<comment type="caution">
    <text evidence="2">The sequence shown here is derived from an EMBL/GenBank/DDBJ whole genome shotgun (WGS) entry which is preliminary data.</text>
</comment>
<evidence type="ECO:0000313" key="2">
    <source>
        <dbReference type="EMBL" id="KKW32869.1"/>
    </source>
</evidence>
<evidence type="ECO:0000256" key="1">
    <source>
        <dbReference type="SAM" id="Phobius"/>
    </source>
</evidence>
<accession>A0A0G2AJT9</accession>
<keyword evidence="1" id="KW-0472">Membrane</keyword>
<proteinExistence type="predicted"/>
<feature type="transmembrane region" description="Helical" evidence="1">
    <location>
        <begin position="31"/>
        <end position="50"/>
    </location>
</feature>
<dbReference type="AlphaFoldDB" id="A0A0G2AJT9"/>